<feature type="domain" description="Glycosyltransferase 2-like" evidence="2">
    <location>
        <begin position="9"/>
        <end position="129"/>
    </location>
</feature>
<comment type="caution">
    <text evidence="3">The sequence shown here is derived from an EMBL/GenBank/DDBJ whole genome shotgun (WGS) entry which is preliminary data.</text>
</comment>
<dbReference type="PANTHER" id="PTHR22916">
    <property type="entry name" value="GLYCOSYLTRANSFERASE"/>
    <property type="match status" value="1"/>
</dbReference>
<organism evidence="3 4">
    <name type="scientific">Acuticoccus sediminis</name>
    <dbReference type="NCBI Taxonomy" id="2184697"/>
    <lineage>
        <taxon>Bacteria</taxon>
        <taxon>Pseudomonadati</taxon>
        <taxon>Pseudomonadota</taxon>
        <taxon>Alphaproteobacteria</taxon>
        <taxon>Hyphomicrobiales</taxon>
        <taxon>Amorphaceae</taxon>
        <taxon>Acuticoccus</taxon>
    </lineage>
</organism>
<gene>
    <name evidence="3" type="ORF">DLJ53_33710</name>
</gene>
<dbReference type="InterPro" id="IPR029044">
    <property type="entry name" value="Nucleotide-diphossugar_trans"/>
</dbReference>
<protein>
    <submittedName>
        <fullName evidence="3">Glycosyltransferase family 2 protein</fullName>
    </submittedName>
</protein>
<evidence type="ECO:0000313" key="3">
    <source>
        <dbReference type="EMBL" id="RAH95912.1"/>
    </source>
</evidence>
<feature type="transmembrane region" description="Helical" evidence="1">
    <location>
        <begin position="265"/>
        <end position="284"/>
    </location>
</feature>
<dbReference type="AlphaFoldDB" id="A0A8B2NCA8"/>
<dbReference type="InterPro" id="IPR001173">
    <property type="entry name" value="Glyco_trans_2-like"/>
</dbReference>
<dbReference type="CDD" id="cd00761">
    <property type="entry name" value="Glyco_tranf_GTA_type"/>
    <property type="match status" value="1"/>
</dbReference>
<dbReference type="SUPFAM" id="SSF53448">
    <property type="entry name" value="Nucleotide-diphospho-sugar transferases"/>
    <property type="match status" value="1"/>
</dbReference>
<keyword evidence="1" id="KW-1133">Transmembrane helix</keyword>
<keyword evidence="1" id="KW-0472">Membrane</keyword>
<name>A0A8B2NCA8_9HYPH</name>
<keyword evidence="4" id="KW-1185">Reference proteome</keyword>
<dbReference type="GO" id="GO:0016758">
    <property type="term" value="F:hexosyltransferase activity"/>
    <property type="evidence" value="ECO:0007669"/>
    <property type="project" value="UniProtKB-ARBA"/>
</dbReference>
<dbReference type="Proteomes" id="UP000249590">
    <property type="component" value="Unassembled WGS sequence"/>
</dbReference>
<dbReference type="Pfam" id="PF00535">
    <property type="entry name" value="Glycos_transf_2"/>
    <property type="match status" value="1"/>
</dbReference>
<proteinExistence type="predicted"/>
<keyword evidence="3" id="KW-0808">Transferase</keyword>
<dbReference type="PANTHER" id="PTHR22916:SF56">
    <property type="entry name" value="GLYCOSYL TRANSFERASE"/>
    <property type="match status" value="1"/>
</dbReference>
<reference evidence="3 4" key="1">
    <citation type="submission" date="2018-05" db="EMBL/GenBank/DDBJ databases">
        <title>Acuticoccus sediminis sp. nov., isolated from deep-sea sediment of Indian Ocean.</title>
        <authorList>
            <person name="Liu X."/>
            <person name="Lai Q."/>
            <person name="Du Y."/>
            <person name="Sun F."/>
            <person name="Zhang X."/>
            <person name="Wang S."/>
            <person name="Shao Z."/>
        </authorList>
    </citation>
    <scope>NUCLEOTIDE SEQUENCE [LARGE SCALE GENOMIC DNA]</scope>
    <source>
        <strain evidence="3 4">PTG4-2</strain>
    </source>
</reference>
<keyword evidence="1" id="KW-0812">Transmembrane</keyword>
<dbReference type="EMBL" id="QHHQ01000019">
    <property type="protein sequence ID" value="RAH95912.1"/>
    <property type="molecule type" value="Genomic_DNA"/>
</dbReference>
<dbReference type="Gene3D" id="3.90.550.10">
    <property type="entry name" value="Spore Coat Polysaccharide Biosynthesis Protein SpsA, Chain A"/>
    <property type="match status" value="1"/>
</dbReference>
<sequence length="305" mass="35240">MGTTMPLVSIGLPVYNGENYLAQALNAILAQDFEDFEVIISDNGSIDGTQDIALSYSQKDKRIRYIRLTENKGAAFNYNNTFNLSTGHYFKWAAHDDIITPTFLRRCVEEFERLEREGYRPSIVYTKSDVIDEEGRVLQPDPNHMNLLSPVPAWRVLSAVQRMGLAAPVFGLMRRDMMERTRLVGRYIGSDYVFILEAAMIERIVQLDDVLFQRRIHAAGSRVANKRRRDLMAWFDPKAKSVLSERQRMTLEYYRSVFVVPDLSVLTRATCLIALTAALSVWWFRRFRVFVGRKRRTLFQSFGQA</sequence>
<evidence type="ECO:0000256" key="1">
    <source>
        <dbReference type="SAM" id="Phobius"/>
    </source>
</evidence>
<evidence type="ECO:0000259" key="2">
    <source>
        <dbReference type="Pfam" id="PF00535"/>
    </source>
</evidence>
<accession>A0A8B2NCA8</accession>
<evidence type="ECO:0000313" key="4">
    <source>
        <dbReference type="Proteomes" id="UP000249590"/>
    </source>
</evidence>